<dbReference type="GO" id="GO:0016652">
    <property type="term" value="F:oxidoreductase activity, acting on NAD(P)H as acceptor"/>
    <property type="evidence" value="ECO:0007669"/>
    <property type="project" value="UniProtKB-UniRule"/>
</dbReference>
<dbReference type="GO" id="GO:0010181">
    <property type="term" value="F:FMN binding"/>
    <property type="evidence" value="ECO:0007669"/>
    <property type="project" value="UniProtKB-UniRule"/>
</dbReference>
<feature type="binding site" evidence="6">
    <location>
        <begin position="17"/>
        <end position="19"/>
    </location>
    <ligand>
        <name>FMN</name>
        <dbReference type="ChEBI" id="CHEBI:58210"/>
    </ligand>
</feature>
<comment type="caution">
    <text evidence="8">The sequence shown here is derived from an EMBL/GenBank/DDBJ whole genome shotgun (WGS) entry which is preliminary data.</text>
</comment>
<feature type="domain" description="Flavodoxin-like fold" evidence="7">
    <location>
        <begin position="4"/>
        <end position="190"/>
    </location>
</feature>
<comment type="subunit">
    <text evidence="6">Homodimer.</text>
</comment>
<organism evidence="8 9">
    <name type="scientific">Rhodovulum euryhalinum</name>
    <dbReference type="NCBI Taxonomy" id="35805"/>
    <lineage>
        <taxon>Bacteria</taxon>
        <taxon>Pseudomonadati</taxon>
        <taxon>Pseudomonadota</taxon>
        <taxon>Alphaproteobacteria</taxon>
        <taxon>Rhodobacterales</taxon>
        <taxon>Paracoccaceae</taxon>
        <taxon>Rhodovulum</taxon>
    </lineage>
</organism>
<dbReference type="SUPFAM" id="SSF52218">
    <property type="entry name" value="Flavoproteins"/>
    <property type="match status" value="1"/>
</dbReference>
<dbReference type="GO" id="GO:0009055">
    <property type="term" value="F:electron transfer activity"/>
    <property type="evidence" value="ECO:0007669"/>
    <property type="project" value="UniProtKB-UniRule"/>
</dbReference>
<dbReference type="PANTHER" id="PTHR43741:SF4">
    <property type="entry name" value="FMN-DEPENDENT NADH:QUINONE OXIDOREDUCTASE"/>
    <property type="match status" value="1"/>
</dbReference>
<dbReference type="GO" id="GO:0016655">
    <property type="term" value="F:oxidoreductase activity, acting on NAD(P)H, quinone or similar compound as acceptor"/>
    <property type="evidence" value="ECO:0007669"/>
    <property type="project" value="InterPro"/>
</dbReference>
<evidence type="ECO:0000256" key="4">
    <source>
        <dbReference type="ARBA" id="ARBA00023027"/>
    </source>
</evidence>
<keyword evidence="4 6" id="KW-0520">NAD</keyword>
<accession>A0A4R2KT50</accession>
<dbReference type="InterPro" id="IPR023048">
    <property type="entry name" value="NADH:quinone_OxRdtase_FMN_depd"/>
</dbReference>
<dbReference type="EC" id="1.6.5.-" evidence="6"/>
<evidence type="ECO:0000256" key="6">
    <source>
        <dbReference type="HAMAP-Rule" id="MF_01216"/>
    </source>
</evidence>
<evidence type="ECO:0000256" key="1">
    <source>
        <dbReference type="ARBA" id="ARBA00022630"/>
    </source>
</evidence>
<evidence type="ECO:0000256" key="2">
    <source>
        <dbReference type="ARBA" id="ARBA00022643"/>
    </source>
</evidence>
<keyword evidence="9" id="KW-1185">Reference proteome</keyword>
<dbReference type="EC" id="1.7.1.17" evidence="6"/>
<comment type="function">
    <text evidence="6">Quinone reductase that provides resistance to thiol-specific stress caused by electrophilic quinones.</text>
</comment>
<dbReference type="HAMAP" id="MF_01216">
    <property type="entry name" value="Azoreductase_type1"/>
    <property type="match status" value="1"/>
</dbReference>
<sequence>MPHTILRIDSSARRDGSVSRALTDRILARLSDDTTRIIPRDLAGGLPLLTADWIGANFTPEADRTEAQRAELALSDALIAELKAADTIVIGLPVYNFGLPAALKAWIDLVARAGVTFRYTEAGPEGLLGGKRVIVAAASGGTPFGSEIDFATRYLTHILGFLGLTDVTVLGADRLAVDADAALAAAHAAVDRLPRAA</sequence>
<dbReference type="InterPro" id="IPR029039">
    <property type="entry name" value="Flavoprotein-like_sf"/>
</dbReference>
<dbReference type="Proteomes" id="UP000295142">
    <property type="component" value="Unassembled WGS sequence"/>
</dbReference>
<reference evidence="8 9" key="1">
    <citation type="submission" date="2019-03" db="EMBL/GenBank/DDBJ databases">
        <title>Genomic Encyclopedia of Type Strains, Phase IV (KMG-IV): sequencing the most valuable type-strain genomes for metagenomic binning, comparative biology and taxonomic classification.</title>
        <authorList>
            <person name="Goeker M."/>
        </authorList>
    </citation>
    <scope>NUCLEOTIDE SEQUENCE [LARGE SCALE GENOMIC DNA]</scope>
    <source>
        <strain evidence="8 9">DSM 4868</strain>
    </source>
</reference>
<proteinExistence type="inferred from homology"/>
<evidence type="ECO:0000259" key="7">
    <source>
        <dbReference type="Pfam" id="PF02525"/>
    </source>
</evidence>
<dbReference type="Gene3D" id="3.40.50.360">
    <property type="match status" value="1"/>
</dbReference>
<dbReference type="AlphaFoldDB" id="A0A4R2KT50"/>
<comment type="catalytic activity">
    <reaction evidence="5">
        <text>N,N-dimethyl-1,4-phenylenediamine + anthranilate + 2 NAD(+) = 2-(4-dimethylaminophenyl)diazenylbenzoate + 2 NADH + 2 H(+)</text>
        <dbReference type="Rhea" id="RHEA:55872"/>
        <dbReference type="ChEBI" id="CHEBI:15378"/>
        <dbReference type="ChEBI" id="CHEBI:15783"/>
        <dbReference type="ChEBI" id="CHEBI:16567"/>
        <dbReference type="ChEBI" id="CHEBI:57540"/>
        <dbReference type="ChEBI" id="CHEBI:57945"/>
        <dbReference type="ChEBI" id="CHEBI:71579"/>
        <dbReference type="EC" id="1.7.1.17"/>
    </reaction>
    <physiologicalReaction direction="right-to-left" evidence="5">
        <dbReference type="Rhea" id="RHEA:55874"/>
    </physiologicalReaction>
</comment>
<evidence type="ECO:0000256" key="3">
    <source>
        <dbReference type="ARBA" id="ARBA00023002"/>
    </source>
</evidence>
<protein>
    <recommendedName>
        <fullName evidence="6">FMN dependent NADH:quinone oxidoreductase</fullName>
        <ecNumber evidence="6">1.6.5.-</ecNumber>
    </recommendedName>
    <alternativeName>
        <fullName evidence="6">Azo-dye reductase</fullName>
    </alternativeName>
    <alternativeName>
        <fullName evidence="6">FMN-dependent NADH-azo compound oxidoreductase</fullName>
    </alternativeName>
    <alternativeName>
        <fullName evidence="6">FMN-dependent NADH-azoreductase</fullName>
        <ecNumber evidence="6">1.7.1.17</ecNumber>
    </alternativeName>
</protein>
<dbReference type="Pfam" id="PF02525">
    <property type="entry name" value="Flavodoxin_2"/>
    <property type="match status" value="1"/>
</dbReference>
<comment type="similarity">
    <text evidence="6">Belongs to the azoreductase type 1 family.</text>
</comment>
<feature type="binding site" evidence="6">
    <location>
        <position position="11"/>
    </location>
    <ligand>
        <name>FMN</name>
        <dbReference type="ChEBI" id="CHEBI:58210"/>
    </ligand>
</feature>
<keyword evidence="1 6" id="KW-0285">Flavoprotein</keyword>
<dbReference type="OrthoDB" id="9787136at2"/>
<comment type="catalytic activity">
    <reaction evidence="6">
        <text>2 a quinone + NADH + H(+) = 2 a 1,4-benzosemiquinone + NAD(+)</text>
        <dbReference type="Rhea" id="RHEA:65952"/>
        <dbReference type="ChEBI" id="CHEBI:15378"/>
        <dbReference type="ChEBI" id="CHEBI:57540"/>
        <dbReference type="ChEBI" id="CHEBI:57945"/>
        <dbReference type="ChEBI" id="CHEBI:132124"/>
        <dbReference type="ChEBI" id="CHEBI:134225"/>
    </reaction>
</comment>
<name>A0A4R2KT50_9RHOB</name>
<evidence type="ECO:0000313" key="9">
    <source>
        <dbReference type="Proteomes" id="UP000295142"/>
    </source>
</evidence>
<dbReference type="InterPro" id="IPR050104">
    <property type="entry name" value="FMN-dep_NADH:Q_OxRdtase_AzoR1"/>
</dbReference>
<evidence type="ECO:0000313" key="8">
    <source>
        <dbReference type="EMBL" id="TCO74246.1"/>
    </source>
</evidence>
<keyword evidence="2 6" id="KW-0288">FMN</keyword>
<comment type="function">
    <text evidence="6">Also exhibits azoreductase activity. Catalyzes the reductive cleavage of the azo bond in aromatic azo compounds to the corresponding amines.</text>
</comment>
<gene>
    <name evidence="6" type="primary">azoR</name>
    <name evidence="8" type="ORF">EV655_101407</name>
</gene>
<evidence type="ECO:0000256" key="5">
    <source>
        <dbReference type="ARBA" id="ARBA00048542"/>
    </source>
</evidence>
<dbReference type="EMBL" id="SLWW01000001">
    <property type="protein sequence ID" value="TCO74246.1"/>
    <property type="molecule type" value="Genomic_DNA"/>
</dbReference>
<dbReference type="RefSeq" id="WP_132540974.1">
    <property type="nucleotide sequence ID" value="NZ_SLWW01000001.1"/>
</dbReference>
<comment type="cofactor">
    <cofactor evidence="6">
        <name>FMN</name>
        <dbReference type="ChEBI" id="CHEBI:58210"/>
    </cofactor>
    <text evidence="6">Binds 1 FMN per subunit.</text>
</comment>
<dbReference type="PANTHER" id="PTHR43741">
    <property type="entry name" value="FMN-DEPENDENT NADH-AZOREDUCTASE 1"/>
    <property type="match status" value="1"/>
</dbReference>
<dbReference type="InterPro" id="IPR003680">
    <property type="entry name" value="Flavodoxin_fold"/>
</dbReference>
<keyword evidence="3 6" id="KW-0560">Oxidoreductase</keyword>
<comment type="caution">
    <text evidence="6">Lacks conserved residue(s) required for the propagation of feature annotation.</text>
</comment>